<protein>
    <submittedName>
        <fullName evidence="1">2141_t:CDS:1</fullName>
    </submittedName>
</protein>
<name>A0ACA9RAS2_9GLOM</name>
<feature type="non-terminal residue" evidence="1">
    <location>
        <position position="149"/>
    </location>
</feature>
<accession>A0ACA9RAS2</accession>
<evidence type="ECO:0000313" key="1">
    <source>
        <dbReference type="EMBL" id="CAG8784711.1"/>
    </source>
</evidence>
<gene>
    <name evidence="1" type="ORF">SPELUC_LOCUS16684</name>
</gene>
<dbReference type="EMBL" id="CAJVPW010063444">
    <property type="protein sequence ID" value="CAG8784711.1"/>
    <property type="molecule type" value="Genomic_DNA"/>
</dbReference>
<proteinExistence type="predicted"/>
<comment type="caution">
    <text evidence="1">The sequence shown here is derived from an EMBL/GenBank/DDBJ whole genome shotgun (WGS) entry which is preliminary data.</text>
</comment>
<organism evidence="1 2">
    <name type="scientific">Cetraspora pellucida</name>
    <dbReference type="NCBI Taxonomy" id="1433469"/>
    <lineage>
        <taxon>Eukaryota</taxon>
        <taxon>Fungi</taxon>
        <taxon>Fungi incertae sedis</taxon>
        <taxon>Mucoromycota</taxon>
        <taxon>Glomeromycotina</taxon>
        <taxon>Glomeromycetes</taxon>
        <taxon>Diversisporales</taxon>
        <taxon>Gigasporaceae</taxon>
        <taxon>Cetraspora</taxon>
    </lineage>
</organism>
<sequence>MSNFISAHELIETNTISNVSNEYESADQTEDNIQRYIKKSKIKNTDACTQKWVRILQNYRKKKNISYDIQTIANQEQLEHELCEFFADITRYDKKPYKVESIISAYTSLKRFLFEASVIQSVNINDRYRFPILYKVVDGKCMELQDQGY</sequence>
<evidence type="ECO:0000313" key="2">
    <source>
        <dbReference type="Proteomes" id="UP000789366"/>
    </source>
</evidence>
<reference evidence="1" key="1">
    <citation type="submission" date="2021-06" db="EMBL/GenBank/DDBJ databases">
        <authorList>
            <person name="Kallberg Y."/>
            <person name="Tangrot J."/>
            <person name="Rosling A."/>
        </authorList>
    </citation>
    <scope>NUCLEOTIDE SEQUENCE</scope>
    <source>
        <strain evidence="1">28 12/20/2015</strain>
    </source>
</reference>
<keyword evidence="2" id="KW-1185">Reference proteome</keyword>
<dbReference type="Proteomes" id="UP000789366">
    <property type="component" value="Unassembled WGS sequence"/>
</dbReference>